<comment type="subcellular location">
    <subcellularLocation>
        <location evidence="1">Nucleus</location>
    </subcellularLocation>
</comment>
<dbReference type="GO" id="GO:0016567">
    <property type="term" value="P:protein ubiquitination"/>
    <property type="evidence" value="ECO:0007669"/>
    <property type="project" value="InterPro"/>
</dbReference>
<keyword evidence="4" id="KW-0833">Ubl conjugation pathway</keyword>
<keyword evidence="5" id="KW-0539">Nucleus</keyword>
<feature type="compositionally biased region" description="Acidic residues" evidence="6">
    <location>
        <begin position="1341"/>
        <end position="1363"/>
    </location>
</feature>
<dbReference type="Gene3D" id="2.130.10.10">
    <property type="entry name" value="YVTN repeat-like/Quinoprotein amine dehydrogenase"/>
    <property type="match status" value="1"/>
</dbReference>
<dbReference type="Gene3D" id="1.25.10.10">
    <property type="entry name" value="Leucine-rich Repeat Variant"/>
    <property type="match status" value="1"/>
</dbReference>
<dbReference type="SUPFAM" id="SSF48371">
    <property type="entry name" value="ARM repeat"/>
    <property type="match status" value="1"/>
</dbReference>
<dbReference type="InterPro" id="IPR011989">
    <property type="entry name" value="ARM-like"/>
</dbReference>
<dbReference type="PANTHER" id="PTHR13129">
    <property type="entry name" value="VPRBP PROTEIN-RELATED"/>
    <property type="match status" value="1"/>
</dbReference>
<comment type="caution">
    <text evidence="7">The sequence shown here is derived from an EMBL/GenBank/DDBJ whole genome shotgun (WGS) entry which is preliminary data.</text>
</comment>
<feature type="region of interest" description="Disordered" evidence="6">
    <location>
        <begin position="885"/>
        <end position="911"/>
    </location>
</feature>
<proteinExistence type="inferred from homology"/>
<dbReference type="InterPro" id="IPR036322">
    <property type="entry name" value="WD40_repeat_dom_sf"/>
</dbReference>
<name>A0AAW1CQP6_9HEMI</name>
<comment type="pathway">
    <text evidence="2">Protein modification; protein ubiquitination.</text>
</comment>
<sequence length="1452" mass="163574">MESNESPPDVYTILRLWDEENQMPNYDPVPMLTSLSELIEAETEAYMKMDPDPFDERHPSRAYPSCSLGHTLKILFRKEQFMTRLVNDYLRDNYYSRSGITGRDVRKLNIAACRLMLDITPGLETAAVFEMPTNDVLLQRLFSWAEKSVEPLQSYATGLLAAAMEVQEIAVGFREQNVRLVPLMLERLHSLQAEAIEDRNASLNRPFAHLGNADSDSAQNGKKDWIRHGSLKLLKSPHKVEEDNASDRNISKINGSISRKEDELNISGESRRESVEGIMSPPLKPSPFNVSDCSNSSWAEMETYVIGSVQMHPLTLATKQMFILKYLTPMGEYQEFLSHVFEKNALELILQFINLRETKNSRLSFEALKYLAALLCHKKFSIEFINVGGLQRLLEVPRPSIAATGVSICLYYLAYCEDAMERVCLLPHHILSNLVRYALWLLECSHDSGRCHATMFFGLSFQFRVIIEEFDAQDGLRKLYNVISTLPILALDDTPMNEDEECSARQIVRHVCVALKKYFEAHLYIRSEQVRRAHVRDSIESSKLHTSLPSYKACKSSPEEVREQINTLLEYMSYKAQWAPVDNFLRLGGVNLLLQVIGFAYEWNYSGRSETVRCALDVLNICCVIPKAQLLLCEKVEMPDDNSATGVHVLLGAAEGEVVGDPDVQRAALYAIITCVCAPVLRVGGFIGRYSTSGPSKKRTHSLRSSEEIIEKMWDTFRSTNGIMVLLSLIQLKIPITDADSIRGLACQALAGLARSETVRQIISKLPLFTTGQLQNLMKDPILQDRRQEHVTFQKYALELLERVSGKTKPKNELEPSLTNIHKANVVAQTRIQFNDRELLQLIHQHLQTHGMVKSAEILQKEAGLPPIKTSLPSAALSPFTYQRATSTPTRVRPGVKASFSDTSSPSLKSTPVLHQPIKLNINTGGQKKPEVKTPVTVGKSLEKKISYEPTEKLPHSKEMNVTLDSIITEYLTNQHALCKNPMATCPQFNLFEPHKCPDPKARNRIPNNFAMRFSRGIVSNRLNHRLTHSRFACIHIFRYGDDNAFFTCCDFFNNDRAVVIGTHQGEVKLFNLHSGNEVASHHCHETYISHLQSARKNSLLLTSTTWGRNLSSCWHVSEGIFYNLFSMEEEDYVEFSKLNEDKIIGTKGEIATIYDIQTKKLIQTLKPNVSNHYNKNRATFSPTDELVLSDGVLWDVNSGKQIHKLDKLNQTLSGVFHPNGLEVISNTEVWDLRTFHLLRTVPALDHSDIIFSPAGYTLYSLAMEKETDDDDTQYENSFKTLDAYDYSCIATIDVRKNIYDLACNSHDTQIAIVENQGMYESVDESIVKIYDVGRSRTTDDEPEEEEEDDDMEGSSGSDDDQNVDSIPHELSELLEDVSSNAQSDDDAMMGGGGGGGGGNNRRRNNGNRANNDGGNDDDDDDDDDDNASNNDEDTSSESDSDMSAEDIEFYI</sequence>
<dbReference type="GO" id="GO:0005634">
    <property type="term" value="C:nucleus"/>
    <property type="evidence" value="ECO:0007669"/>
    <property type="project" value="UniProtKB-SubCell"/>
</dbReference>
<gene>
    <name evidence="7" type="ORF">O3M35_001937</name>
</gene>
<dbReference type="SMART" id="SM00667">
    <property type="entry name" value="LisH"/>
    <property type="match status" value="1"/>
</dbReference>
<evidence type="ECO:0000256" key="6">
    <source>
        <dbReference type="SAM" id="MobiDB-lite"/>
    </source>
</evidence>
<reference evidence="7 8" key="1">
    <citation type="submission" date="2022-12" db="EMBL/GenBank/DDBJ databases">
        <title>Chromosome-level genome assembly of true bugs.</title>
        <authorList>
            <person name="Ma L."/>
            <person name="Li H."/>
        </authorList>
    </citation>
    <scope>NUCLEOTIDE SEQUENCE [LARGE SCALE GENOMIC DNA]</scope>
    <source>
        <strain evidence="7">Lab_2022b</strain>
    </source>
</reference>
<keyword evidence="8" id="KW-1185">Reference proteome</keyword>
<feature type="compositionally biased region" description="Gly residues" evidence="6">
    <location>
        <begin position="1390"/>
        <end position="1400"/>
    </location>
</feature>
<evidence type="ECO:0000256" key="4">
    <source>
        <dbReference type="ARBA" id="ARBA00022786"/>
    </source>
</evidence>
<dbReference type="GO" id="GO:0080008">
    <property type="term" value="C:Cul4-RING E3 ubiquitin ligase complex"/>
    <property type="evidence" value="ECO:0007669"/>
    <property type="project" value="TreeGrafter"/>
</dbReference>
<evidence type="ECO:0000256" key="2">
    <source>
        <dbReference type="ARBA" id="ARBA00004906"/>
    </source>
</evidence>
<dbReference type="InterPro" id="IPR006594">
    <property type="entry name" value="LisH"/>
</dbReference>
<evidence type="ECO:0008006" key="9">
    <source>
        <dbReference type="Google" id="ProtNLM"/>
    </source>
</evidence>
<comment type="similarity">
    <text evidence="3">Belongs to the VPRBP/DCAF1 family.</text>
</comment>
<evidence type="ECO:0000256" key="5">
    <source>
        <dbReference type="ARBA" id="ARBA00023242"/>
    </source>
</evidence>
<organism evidence="7 8">
    <name type="scientific">Rhynocoris fuscipes</name>
    <dbReference type="NCBI Taxonomy" id="488301"/>
    <lineage>
        <taxon>Eukaryota</taxon>
        <taxon>Metazoa</taxon>
        <taxon>Ecdysozoa</taxon>
        <taxon>Arthropoda</taxon>
        <taxon>Hexapoda</taxon>
        <taxon>Insecta</taxon>
        <taxon>Pterygota</taxon>
        <taxon>Neoptera</taxon>
        <taxon>Paraneoptera</taxon>
        <taxon>Hemiptera</taxon>
        <taxon>Heteroptera</taxon>
        <taxon>Panheteroptera</taxon>
        <taxon>Cimicomorpha</taxon>
        <taxon>Reduviidae</taxon>
        <taxon>Harpactorinae</taxon>
        <taxon>Harpactorini</taxon>
        <taxon>Rhynocoris</taxon>
    </lineage>
</organism>
<dbReference type="InterPro" id="IPR015943">
    <property type="entry name" value="WD40/YVTN_repeat-like_dom_sf"/>
</dbReference>
<evidence type="ECO:0000313" key="8">
    <source>
        <dbReference type="Proteomes" id="UP001461498"/>
    </source>
</evidence>
<feature type="region of interest" description="Disordered" evidence="6">
    <location>
        <begin position="1333"/>
        <end position="1452"/>
    </location>
</feature>
<feature type="compositionally biased region" description="Polar residues" evidence="6">
    <location>
        <begin position="900"/>
        <end position="910"/>
    </location>
</feature>
<feature type="compositionally biased region" description="Acidic residues" evidence="6">
    <location>
        <begin position="1415"/>
        <end position="1452"/>
    </location>
</feature>
<evidence type="ECO:0000256" key="1">
    <source>
        <dbReference type="ARBA" id="ARBA00004123"/>
    </source>
</evidence>
<dbReference type="InterPro" id="IPR016024">
    <property type="entry name" value="ARM-type_fold"/>
</dbReference>
<feature type="compositionally biased region" description="Basic and acidic residues" evidence="6">
    <location>
        <begin position="261"/>
        <end position="275"/>
    </location>
</feature>
<evidence type="ECO:0000256" key="3">
    <source>
        <dbReference type="ARBA" id="ARBA00008845"/>
    </source>
</evidence>
<accession>A0AAW1CQP6</accession>
<dbReference type="EMBL" id="JAPXFL010000010">
    <property type="protein sequence ID" value="KAK9500732.1"/>
    <property type="molecule type" value="Genomic_DNA"/>
</dbReference>
<dbReference type="SUPFAM" id="SSF50978">
    <property type="entry name" value="WD40 repeat-like"/>
    <property type="match status" value="1"/>
</dbReference>
<dbReference type="PANTHER" id="PTHR13129:SF4">
    <property type="entry name" value="DDB1- AND CUL4-ASSOCIATED FACTOR 1"/>
    <property type="match status" value="1"/>
</dbReference>
<evidence type="ECO:0000313" key="7">
    <source>
        <dbReference type="EMBL" id="KAK9500732.1"/>
    </source>
</evidence>
<dbReference type="Proteomes" id="UP001461498">
    <property type="component" value="Unassembled WGS sequence"/>
</dbReference>
<protein>
    <recommendedName>
        <fullName evidence="9">Protein mahjong</fullName>
    </recommendedName>
</protein>
<dbReference type="PROSITE" id="PS50896">
    <property type="entry name" value="LISH"/>
    <property type="match status" value="1"/>
</dbReference>
<dbReference type="InterPro" id="IPR033270">
    <property type="entry name" value="VPRBP/DCAF1"/>
</dbReference>
<feature type="region of interest" description="Disordered" evidence="6">
    <location>
        <begin position="261"/>
        <end position="280"/>
    </location>
</feature>